<evidence type="ECO:0000256" key="2">
    <source>
        <dbReference type="ARBA" id="ARBA00022517"/>
    </source>
</evidence>
<name>A0A142KF84_9ACTN</name>
<dbReference type="Proteomes" id="UP000178666">
    <property type="component" value="Chromosome"/>
</dbReference>
<evidence type="ECO:0000256" key="1">
    <source>
        <dbReference type="ARBA" id="ARBA00022490"/>
    </source>
</evidence>
<comment type="subunit">
    <text evidence="5">Binds ribosomal protein uS19.</text>
</comment>
<dbReference type="Gene3D" id="2.40.30.60">
    <property type="entry name" value="RimM"/>
    <property type="match status" value="1"/>
</dbReference>
<dbReference type="InterPro" id="IPR036976">
    <property type="entry name" value="RimM_N_sf"/>
</dbReference>
<dbReference type="GO" id="GO:0006364">
    <property type="term" value="P:rRNA processing"/>
    <property type="evidence" value="ECO:0007669"/>
    <property type="project" value="UniProtKB-UniRule"/>
</dbReference>
<keyword evidence="11" id="KW-1185">Reference proteome</keyword>
<dbReference type="GO" id="GO:0005840">
    <property type="term" value="C:ribosome"/>
    <property type="evidence" value="ECO:0007669"/>
    <property type="project" value="InterPro"/>
</dbReference>
<dbReference type="GO" id="GO:0043022">
    <property type="term" value="F:ribosome binding"/>
    <property type="evidence" value="ECO:0007669"/>
    <property type="project" value="InterPro"/>
</dbReference>
<reference evidence="9 11" key="1">
    <citation type="journal article" date="2016" name="Plant Dis.">
        <title>Improved production of propionic acid using genome shuffling.</title>
        <authorList>
            <person name="Luna-Flores C.H."/>
            <person name="Palfreyman R.W."/>
            <person name="Kromer J.O."/>
            <person name="Nielsen L.K."/>
            <person name="Marcellin E."/>
        </authorList>
    </citation>
    <scope>NUCLEOTIDE SEQUENCE [LARGE SCALE GENOMIC DNA]</scope>
    <source>
        <strain evidence="9 11">F3E8</strain>
    </source>
</reference>
<dbReference type="SUPFAM" id="SSF50447">
    <property type="entry name" value="Translation proteins"/>
    <property type="match status" value="1"/>
</dbReference>
<dbReference type="InterPro" id="IPR056792">
    <property type="entry name" value="PRC_RimM"/>
</dbReference>
<organism evidence="8 10">
    <name type="scientific">Acidipropionibacterium acidipropionici</name>
    <dbReference type="NCBI Taxonomy" id="1748"/>
    <lineage>
        <taxon>Bacteria</taxon>
        <taxon>Bacillati</taxon>
        <taxon>Actinomycetota</taxon>
        <taxon>Actinomycetes</taxon>
        <taxon>Propionibacteriales</taxon>
        <taxon>Propionibacteriaceae</taxon>
        <taxon>Acidipropionibacterium</taxon>
    </lineage>
</organism>
<evidence type="ECO:0000256" key="3">
    <source>
        <dbReference type="ARBA" id="ARBA00022552"/>
    </source>
</evidence>
<evidence type="ECO:0000259" key="6">
    <source>
        <dbReference type="Pfam" id="PF01782"/>
    </source>
</evidence>
<feature type="domain" description="RimM N-terminal" evidence="6">
    <location>
        <begin position="17"/>
        <end position="96"/>
    </location>
</feature>
<dbReference type="Gene3D" id="2.30.30.240">
    <property type="entry name" value="PRC-barrel domain"/>
    <property type="match status" value="1"/>
</dbReference>
<comment type="function">
    <text evidence="5">An accessory protein needed during the final step in the assembly of 30S ribosomal subunit, possibly for assembly of the head region. Essential for efficient processing of 16S rRNA. May be needed both before and after RbfA during the maturation of 16S rRNA. It has affinity for free ribosomal 30S subunits but not for 70S ribosomes.</text>
</comment>
<gene>
    <name evidence="5" type="primary">rimM</name>
    <name evidence="9" type="ORF">A8L58_05505</name>
    <name evidence="8" type="ORF">AXH35_04040</name>
</gene>
<dbReference type="GO" id="GO:0042274">
    <property type="term" value="P:ribosomal small subunit biogenesis"/>
    <property type="evidence" value="ECO:0007669"/>
    <property type="project" value="UniProtKB-UniRule"/>
</dbReference>
<evidence type="ECO:0000313" key="10">
    <source>
        <dbReference type="Proteomes" id="UP000075221"/>
    </source>
</evidence>
<keyword evidence="1 5" id="KW-0963">Cytoplasm</keyword>
<reference evidence="8 10" key="2">
    <citation type="submission" date="2016-02" db="EMBL/GenBank/DDBJ databases">
        <title>Complete Genome Sequence of Propionibacterium acidipropionici ATCC 55737.</title>
        <authorList>
            <person name="Luna Flores C.H."/>
            <person name="Nielsen L.K."/>
            <person name="Marcellin E."/>
        </authorList>
    </citation>
    <scope>NUCLEOTIDE SEQUENCE [LARGE SCALE GENOMIC DNA]</scope>
    <source>
        <strain evidence="8 10">ATCC 55737</strain>
    </source>
</reference>
<feature type="domain" description="Ribosome maturation factor RimM PRC barrel" evidence="7">
    <location>
        <begin position="112"/>
        <end position="173"/>
    </location>
</feature>
<evidence type="ECO:0000259" key="7">
    <source>
        <dbReference type="Pfam" id="PF24986"/>
    </source>
</evidence>
<accession>A0A142KF84</accession>
<keyword evidence="4 5" id="KW-0143">Chaperone</keyword>
<dbReference type="GeneID" id="88085574"/>
<dbReference type="Pfam" id="PF24986">
    <property type="entry name" value="PRC_RimM"/>
    <property type="match status" value="1"/>
</dbReference>
<keyword evidence="2 5" id="KW-0690">Ribosome biogenesis</keyword>
<dbReference type="PANTHER" id="PTHR33692">
    <property type="entry name" value="RIBOSOME MATURATION FACTOR RIMM"/>
    <property type="match status" value="1"/>
</dbReference>
<dbReference type="InterPro" id="IPR011961">
    <property type="entry name" value="RimM"/>
</dbReference>
<dbReference type="HAMAP" id="MF_00014">
    <property type="entry name" value="Ribosome_mat_RimM"/>
    <property type="match status" value="1"/>
</dbReference>
<evidence type="ECO:0000313" key="9">
    <source>
        <dbReference type="EMBL" id="AOZ46262.1"/>
    </source>
</evidence>
<proteinExistence type="inferred from homology"/>
<dbReference type="SUPFAM" id="SSF50346">
    <property type="entry name" value="PRC-barrel domain"/>
    <property type="match status" value="1"/>
</dbReference>
<dbReference type="OrthoDB" id="5381335at2"/>
<dbReference type="InterPro" id="IPR002676">
    <property type="entry name" value="RimM_N"/>
</dbReference>
<dbReference type="PANTHER" id="PTHR33692:SF1">
    <property type="entry name" value="RIBOSOME MATURATION FACTOR RIMM"/>
    <property type="match status" value="1"/>
</dbReference>
<dbReference type="AlphaFoldDB" id="A0A142KF84"/>
<evidence type="ECO:0000256" key="5">
    <source>
        <dbReference type="HAMAP-Rule" id="MF_00014"/>
    </source>
</evidence>
<dbReference type="InterPro" id="IPR009000">
    <property type="entry name" value="Transl_B-barrel_sf"/>
</dbReference>
<dbReference type="KEGG" id="aaci:ASQ49_11210"/>
<comment type="domain">
    <text evidence="5">The PRC barrel domain binds ribosomal protein uS19.</text>
</comment>
<dbReference type="Pfam" id="PF01782">
    <property type="entry name" value="RimM"/>
    <property type="match status" value="1"/>
</dbReference>
<protein>
    <recommendedName>
        <fullName evidence="5">Ribosome maturation factor RimM</fullName>
    </recommendedName>
</protein>
<dbReference type="EMBL" id="CP014352">
    <property type="protein sequence ID" value="AMS04772.1"/>
    <property type="molecule type" value="Genomic_DNA"/>
</dbReference>
<dbReference type="EMBL" id="CP015970">
    <property type="protein sequence ID" value="AOZ46262.1"/>
    <property type="molecule type" value="Genomic_DNA"/>
</dbReference>
<comment type="subcellular location">
    <subcellularLocation>
        <location evidence="5">Cytoplasm</location>
    </subcellularLocation>
</comment>
<dbReference type="NCBIfam" id="TIGR02273">
    <property type="entry name" value="16S_RimM"/>
    <property type="match status" value="1"/>
</dbReference>
<dbReference type="GO" id="GO:0005737">
    <property type="term" value="C:cytoplasm"/>
    <property type="evidence" value="ECO:0007669"/>
    <property type="project" value="UniProtKB-SubCell"/>
</dbReference>
<dbReference type="Proteomes" id="UP000075221">
    <property type="component" value="Chromosome"/>
</dbReference>
<comment type="similarity">
    <text evidence="5">Belongs to the RimM family.</text>
</comment>
<keyword evidence="3 5" id="KW-0698">rRNA processing</keyword>
<evidence type="ECO:0000313" key="8">
    <source>
        <dbReference type="EMBL" id="AMS04772.1"/>
    </source>
</evidence>
<dbReference type="InterPro" id="IPR011033">
    <property type="entry name" value="PRC_barrel-like_sf"/>
</dbReference>
<evidence type="ECO:0000313" key="11">
    <source>
        <dbReference type="Proteomes" id="UP000178666"/>
    </source>
</evidence>
<evidence type="ECO:0000256" key="4">
    <source>
        <dbReference type="ARBA" id="ARBA00023186"/>
    </source>
</evidence>
<dbReference type="RefSeq" id="WP_051282150.1">
    <property type="nucleotide sequence ID" value="NZ_CP013126.1"/>
</dbReference>
<sequence length="186" mass="20276">MSSPTRRRSVSEPVEVVVARIGRPHGLRGEVTVRLITDEPDRRFAHGARLRVAGSGDALTVDSWRRVSGSVLLSFSEIGDRTAAEKLQGKQLSARVDADERPSSAEEYYDRQLRGLEVRDPRGRAIGRVTDVLHLPAQDLLSVDVDGTERLVPFVEALVPEVDLEAGTLTVADVGGLVDDDAEEAR</sequence>